<name>A0A8D3BTX0_SCOMX</name>
<evidence type="ECO:0000313" key="3">
    <source>
        <dbReference type="Proteomes" id="UP000694558"/>
    </source>
</evidence>
<dbReference type="Gene3D" id="3.40.50.1110">
    <property type="entry name" value="SGNH hydrolase"/>
    <property type="match status" value="1"/>
</dbReference>
<dbReference type="InterPro" id="IPR036514">
    <property type="entry name" value="SGNH_hydro_sf"/>
</dbReference>
<feature type="region of interest" description="Disordered" evidence="1">
    <location>
        <begin position="1"/>
        <end position="39"/>
    </location>
</feature>
<accession>A0A8D3BTX0</accession>
<evidence type="ECO:0000256" key="1">
    <source>
        <dbReference type="SAM" id="MobiDB-lite"/>
    </source>
</evidence>
<proteinExistence type="predicted"/>
<reference evidence="2" key="2">
    <citation type="submission" date="2025-08" db="UniProtKB">
        <authorList>
            <consortium name="Ensembl"/>
        </authorList>
    </citation>
    <scope>IDENTIFICATION</scope>
</reference>
<evidence type="ECO:0000313" key="2">
    <source>
        <dbReference type="Ensembl" id="ENSSMAP00000038478.1"/>
    </source>
</evidence>
<feature type="compositionally biased region" description="Basic residues" evidence="1">
    <location>
        <begin position="1"/>
        <end position="17"/>
    </location>
</feature>
<dbReference type="Proteomes" id="UP000694558">
    <property type="component" value="Chromosome 11"/>
</dbReference>
<protein>
    <submittedName>
        <fullName evidence="2">Uncharacterized protein</fullName>
    </submittedName>
</protein>
<dbReference type="Ensembl" id="ENSSMAT00000052000.1">
    <property type="protein sequence ID" value="ENSSMAP00000038478.1"/>
    <property type="gene ID" value="ENSSMAG00000035182.1"/>
</dbReference>
<organism evidence="2 3">
    <name type="scientific">Scophthalmus maximus</name>
    <name type="common">Turbot</name>
    <name type="synonym">Psetta maxima</name>
    <dbReference type="NCBI Taxonomy" id="52904"/>
    <lineage>
        <taxon>Eukaryota</taxon>
        <taxon>Metazoa</taxon>
        <taxon>Chordata</taxon>
        <taxon>Craniata</taxon>
        <taxon>Vertebrata</taxon>
        <taxon>Euteleostomi</taxon>
        <taxon>Actinopterygii</taxon>
        <taxon>Neopterygii</taxon>
        <taxon>Teleostei</taxon>
        <taxon>Neoteleostei</taxon>
        <taxon>Acanthomorphata</taxon>
        <taxon>Carangaria</taxon>
        <taxon>Pleuronectiformes</taxon>
        <taxon>Pleuronectoidei</taxon>
        <taxon>Scophthalmidae</taxon>
        <taxon>Scophthalmus</taxon>
    </lineage>
</organism>
<dbReference type="GeneTree" id="ENSGT00940000177140"/>
<sequence length="357" mass="39643">MPRGKSSRRSQAARRRMVERQPLNVDTALPATPERRGTGYRHAVQEWPISALTGRRHKLVLPAESPFVLVVGDSHLQGFVDGFVKMPEGRLSFGFMSTPGASAAELRTELLNGTVTPTPDLVCLLAHSNNLTASRTFCEAGVDFAKLLRSACNLVPEVVVLDFPPRLTADADHQKLMREEFHRVAARMGVKYLSTAEHFPLDCPGIWSRDGVHLSDSLGMPILSQLFWHAAYVQLEATAPTEAVPPRVSPRTSPQRFCPRIVVKGEVIVPRRSEPFEWTVVGRGKKVMGFIFLKHHGHRRTISEIEIFCSIPLNPVWFSSAVMDAMDAVVPSHLSSPVKSSDVKRTKVILLQSVFFV</sequence>
<reference evidence="2" key="1">
    <citation type="submission" date="2023-05" db="EMBL/GenBank/DDBJ databases">
        <title>High-quality long-read genome of Scophthalmus maximus.</title>
        <authorList>
            <person name="Lien S."/>
            <person name="Martinez P."/>
        </authorList>
    </citation>
    <scope>NUCLEOTIDE SEQUENCE [LARGE SCALE GENOMIC DNA]</scope>
</reference>
<dbReference type="SUPFAM" id="SSF52266">
    <property type="entry name" value="SGNH hydrolase"/>
    <property type="match status" value="1"/>
</dbReference>
<dbReference type="AlphaFoldDB" id="A0A8D3BTX0"/>